<organism evidence="1 2">
    <name type="scientific">Marinospirillum alkalitolerans</name>
    <dbReference type="NCBI Taxonomy" id="3123374"/>
    <lineage>
        <taxon>Bacteria</taxon>
        <taxon>Pseudomonadati</taxon>
        <taxon>Pseudomonadota</taxon>
        <taxon>Gammaproteobacteria</taxon>
        <taxon>Oceanospirillales</taxon>
        <taxon>Oceanospirillaceae</taxon>
        <taxon>Marinospirillum</taxon>
    </lineage>
</organism>
<evidence type="ECO:0000313" key="1">
    <source>
        <dbReference type="EMBL" id="MFK7160246.1"/>
    </source>
</evidence>
<name>A0ABW8PVD3_9GAMM</name>
<evidence type="ECO:0000313" key="2">
    <source>
        <dbReference type="Proteomes" id="UP001621714"/>
    </source>
</evidence>
<dbReference type="Proteomes" id="UP001621714">
    <property type="component" value="Unassembled WGS sequence"/>
</dbReference>
<comment type="caution">
    <text evidence="1">The sequence shown here is derived from an EMBL/GenBank/DDBJ whole genome shotgun (WGS) entry which is preliminary data.</text>
</comment>
<dbReference type="EMBL" id="JBANFI010000002">
    <property type="protein sequence ID" value="MFK7160246.1"/>
    <property type="molecule type" value="Genomic_DNA"/>
</dbReference>
<proteinExistence type="predicted"/>
<gene>
    <name evidence="1" type="ORF">V6U78_04260</name>
</gene>
<dbReference type="RefSeq" id="WP_405337569.1">
    <property type="nucleotide sequence ID" value="NZ_JBANFI010000002.1"/>
</dbReference>
<protein>
    <submittedName>
        <fullName evidence="1">Uncharacterized protein</fullName>
    </submittedName>
</protein>
<accession>A0ABW8PVD3</accession>
<reference evidence="1 2" key="1">
    <citation type="submission" date="2024-02" db="EMBL/GenBank/DDBJ databases">
        <title>Marinospirillum sp. MEB 164 isolated from Lonar lake sediment.</title>
        <authorList>
            <person name="Joshi A."/>
            <person name="Thite S."/>
        </authorList>
    </citation>
    <scope>NUCLEOTIDE SEQUENCE [LARGE SCALE GENOMIC DNA]</scope>
    <source>
        <strain evidence="1 2">MEB164</strain>
    </source>
</reference>
<sequence>MDEKEAACRHTLAYAWKRLQEEPHLIFFEDYLEVNERIERIFSRPLEAEDQDEASFLIALREFVSAKTEYLFSQAKLRAIETTREEVIFDLASKDRRYFDVARASATLLLEKTGKLPEGELGRLFIAQNRGDIQPPPHKKTVNENRKFRIVFLLVLARLHGFPFKSDTRKISDKPSAIKMVGDIVSIAPSTLAGSDGFRALTSQILKRLREKKGGLLPALISPL</sequence>
<keyword evidence="2" id="KW-1185">Reference proteome</keyword>